<organism evidence="2 3">
    <name type="scientific">Rubrobacter marinus</name>
    <dbReference type="NCBI Taxonomy" id="2653852"/>
    <lineage>
        <taxon>Bacteria</taxon>
        <taxon>Bacillati</taxon>
        <taxon>Actinomycetota</taxon>
        <taxon>Rubrobacteria</taxon>
        <taxon>Rubrobacterales</taxon>
        <taxon>Rubrobacteraceae</taxon>
        <taxon>Rubrobacter</taxon>
    </lineage>
</organism>
<keyword evidence="1" id="KW-1133">Transmembrane helix</keyword>
<dbReference type="KEGG" id="rmar:GBA65_03255"/>
<feature type="transmembrane region" description="Helical" evidence="1">
    <location>
        <begin position="40"/>
        <end position="61"/>
    </location>
</feature>
<sequence>MPRGLWPDKPVGSGYTVAVEGGLSFNNISSSPIAEGFINFGWAGIILFAVVFCWTFGILDLTFERVVSRGRDALIGLLYPFMVGFTFFLMRGDLLSSAAFVVGFVIAFLPLALRLPRVRLRAK</sequence>
<keyword evidence="1" id="KW-0472">Membrane</keyword>
<proteinExistence type="predicted"/>
<evidence type="ECO:0000256" key="1">
    <source>
        <dbReference type="SAM" id="Phobius"/>
    </source>
</evidence>
<dbReference type="Proteomes" id="UP000502706">
    <property type="component" value="Chromosome"/>
</dbReference>
<evidence type="ECO:0000313" key="2">
    <source>
        <dbReference type="EMBL" id="QIN77690.1"/>
    </source>
</evidence>
<dbReference type="RefSeq" id="WP_166395368.1">
    <property type="nucleotide sequence ID" value="NZ_CP045121.1"/>
</dbReference>
<protein>
    <submittedName>
        <fullName evidence="2">Uncharacterized protein</fullName>
    </submittedName>
</protein>
<reference evidence="2 3" key="1">
    <citation type="submission" date="2019-10" db="EMBL/GenBank/DDBJ databases">
        <title>Rubrobacter sp nov SCSIO 52915 isolated from a deep-sea sediment in the South China Sea.</title>
        <authorList>
            <person name="Chen R.W."/>
        </authorList>
    </citation>
    <scope>NUCLEOTIDE SEQUENCE [LARGE SCALE GENOMIC DNA]</scope>
    <source>
        <strain evidence="2 3">SCSIO 52915</strain>
    </source>
</reference>
<evidence type="ECO:0000313" key="3">
    <source>
        <dbReference type="Proteomes" id="UP000502706"/>
    </source>
</evidence>
<name>A0A6G8PTD3_9ACTN</name>
<feature type="transmembrane region" description="Helical" evidence="1">
    <location>
        <begin position="73"/>
        <end position="90"/>
    </location>
</feature>
<keyword evidence="1" id="KW-0812">Transmembrane</keyword>
<dbReference type="EMBL" id="CP045121">
    <property type="protein sequence ID" value="QIN77690.1"/>
    <property type="molecule type" value="Genomic_DNA"/>
</dbReference>
<keyword evidence="3" id="KW-1185">Reference proteome</keyword>
<accession>A0A6G8PTD3</accession>
<gene>
    <name evidence="2" type="ORF">GBA65_03255</name>
</gene>
<dbReference type="AlphaFoldDB" id="A0A6G8PTD3"/>
<feature type="transmembrane region" description="Helical" evidence="1">
    <location>
        <begin position="96"/>
        <end position="113"/>
    </location>
</feature>